<reference evidence="16" key="1">
    <citation type="submission" date="2022-12" db="EMBL/GenBank/DDBJ databases">
        <title>Chromosome-level genome assembly of the bean flower thrips Megalurothrips usitatus.</title>
        <authorList>
            <person name="Ma L."/>
            <person name="Liu Q."/>
            <person name="Li H."/>
            <person name="Cai W."/>
        </authorList>
    </citation>
    <scope>NUCLEOTIDE SEQUENCE</scope>
    <source>
        <strain evidence="16">Cailab_2022a</strain>
    </source>
</reference>
<dbReference type="EMBL" id="JAPTSV010000013">
    <property type="protein sequence ID" value="KAJ1521346.1"/>
    <property type="molecule type" value="Genomic_DNA"/>
</dbReference>
<keyword evidence="17" id="KW-1185">Reference proteome</keyword>
<dbReference type="GO" id="GO:0005524">
    <property type="term" value="F:ATP binding"/>
    <property type="evidence" value="ECO:0007669"/>
    <property type="project" value="UniProtKB-KW"/>
</dbReference>
<dbReference type="GO" id="GO:0005739">
    <property type="term" value="C:mitochondrion"/>
    <property type="evidence" value="ECO:0007669"/>
    <property type="project" value="TreeGrafter"/>
</dbReference>
<name>A0AAV7XCL7_9NEOP</name>
<dbReference type="FunFam" id="3.30.420.40:FF:000177">
    <property type="entry name" value="Glycerol kinase"/>
    <property type="match status" value="1"/>
</dbReference>
<dbReference type="InterPro" id="IPR018483">
    <property type="entry name" value="Carb_kinase_FGGY_CS"/>
</dbReference>
<dbReference type="InterPro" id="IPR018484">
    <property type="entry name" value="FGGY_N"/>
</dbReference>
<keyword evidence="8" id="KW-0067">ATP-binding</keyword>
<evidence type="ECO:0000256" key="7">
    <source>
        <dbReference type="ARBA" id="ARBA00022798"/>
    </source>
</evidence>
<evidence type="ECO:0000313" key="16">
    <source>
        <dbReference type="EMBL" id="KAJ1521346.1"/>
    </source>
</evidence>
<comment type="pathway">
    <text evidence="1">Polyol metabolism; glycerol degradation via glycerol kinase pathway; sn-glycerol 3-phosphate from glycerol: step 1/1.</text>
</comment>
<feature type="domain" description="Carbohydrate kinase FGGY N-terminal" evidence="14">
    <location>
        <begin position="135"/>
        <end position="388"/>
    </location>
</feature>
<evidence type="ECO:0000313" key="17">
    <source>
        <dbReference type="Proteomes" id="UP001075354"/>
    </source>
</evidence>
<evidence type="ECO:0000256" key="9">
    <source>
        <dbReference type="ARBA" id="ARBA00043149"/>
    </source>
</evidence>
<dbReference type="InterPro" id="IPR005999">
    <property type="entry name" value="Glycerol_kin"/>
</dbReference>
<evidence type="ECO:0000256" key="4">
    <source>
        <dbReference type="ARBA" id="ARBA00022679"/>
    </source>
</evidence>
<dbReference type="GO" id="GO:0004370">
    <property type="term" value="F:glycerol kinase activity"/>
    <property type="evidence" value="ECO:0007669"/>
    <property type="project" value="UniProtKB-EC"/>
</dbReference>
<organism evidence="16 17">
    <name type="scientific">Megalurothrips usitatus</name>
    <name type="common">bean blossom thrips</name>
    <dbReference type="NCBI Taxonomy" id="439358"/>
    <lineage>
        <taxon>Eukaryota</taxon>
        <taxon>Metazoa</taxon>
        <taxon>Ecdysozoa</taxon>
        <taxon>Arthropoda</taxon>
        <taxon>Hexapoda</taxon>
        <taxon>Insecta</taxon>
        <taxon>Pterygota</taxon>
        <taxon>Neoptera</taxon>
        <taxon>Paraneoptera</taxon>
        <taxon>Thysanoptera</taxon>
        <taxon>Terebrantia</taxon>
        <taxon>Thripoidea</taxon>
        <taxon>Thripidae</taxon>
        <taxon>Megalurothrips</taxon>
    </lineage>
</organism>
<comment type="similarity">
    <text evidence="2 12">Belongs to the FGGY kinase family.</text>
</comment>
<evidence type="ECO:0000259" key="14">
    <source>
        <dbReference type="Pfam" id="PF00370"/>
    </source>
</evidence>
<accession>A0AAV7XCL7</accession>
<feature type="compositionally biased region" description="Low complexity" evidence="13">
    <location>
        <begin position="28"/>
        <end position="49"/>
    </location>
</feature>
<protein>
    <recommendedName>
        <fullName evidence="11">Probable glycerol kinase</fullName>
        <ecNumber evidence="3">2.7.1.30</ecNumber>
    </recommendedName>
    <alternativeName>
        <fullName evidence="9">ATP:glycerol 3-phosphotransferase</fullName>
    </alternativeName>
</protein>
<keyword evidence="7" id="KW-0319">Glycerol metabolism</keyword>
<keyword evidence="4 12" id="KW-0808">Transferase</keyword>
<evidence type="ECO:0000256" key="11">
    <source>
        <dbReference type="ARBA" id="ARBA00071571"/>
    </source>
</evidence>
<dbReference type="Pfam" id="PF02782">
    <property type="entry name" value="FGGY_C"/>
    <property type="match status" value="1"/>
</dbReference>
<dbReference type="GO" id="GO:0046167">
    <property type="term" value="P:glycerol-3-phosphate biosynthetic process"/>
    <property type="evidence" value="ECO:0007669"/>
    <property type="project" value="TreeGrafter"/>
</dbReference>
<dbReference type="Pfam" id="PF00370">
    <property type="entry name" value="FGGY_N"/>
    <property type="match status" value="1"/>
</dbReference>
<keyword evidence="6 12" id="KW-0418">Kinase</keyword>
<dbReference type="PANTHER" id="PTHR10196">
    <property type="entry name" value="SUGAR KINASE"/>
    <property type="match status" value="1"/>
</dbReference>
<evidence type="ECO:0000256" key="3">
    <source>
        <dbReference type="ARBA" id="ARBA00012099"/>
    </source>
</evidence>
<evidence type="ECO:0000256" key="5">
    <source>
        <dbReference type="ARBA" id="ARBA00022741"/>
    </source>
</evidence>
<sequence length="677" mass="72529">MTSSPAGRGVPVAVTAALAARTRRQTDVGVGRWSRARSSSGSAPSGPVPRGRRAPRPSAARLRGPDRGRRRPPAVAMPMPTSDQRRPNGGLNGRAANGNLNGRAANGNGGHVGDAADMPVAISTLVPSAPTGPLIGALEEGTRTCRFALYEASTLREVAVHCVEVESLRPEEGWVEQDPCAILRAARECVSEAVARLPDGLGPRDVAAVGVTNQRETTVVWDRATGAPLHHALVWNDIRTSRTVDGILARLPGHDKDALRDLAGVPVSPYFSALKLRWLLDNVPAVRRAVQEKRCLFGTVDTWLVWNLTGGPRGGLHITDVTNASRTLLMNIRTLQWDPLLLKAFDIPADILPEIRSSSEVYGDVAEGPLRGVPISAIMGNQQAALVGERCFAEGQAKSTYRSGCFLLCNTGEACVQSKHGLLTTVAYKMGPAAPTVYALEGSVAVAGHAIKWLKDNLNLLKEPAEAERIASEVSSTGDVYFVPAFTGLYAPHWRKDARGILCGLTQFTTKGHIVRASLEAVCFQTRDILEAMARDCGKASTETLGELRVDGKMASNNLLLQLQADLCGFPVVRTDVHEKAALGVAIAAGQAKDVDLLDMAALPPPPSQCDLFSPSITPEDRKARYTKWKMALTRSLGWAKPPKSASMTDKRYHLLASIPPSIFLISSFAMMIASEM</sequence>
<comment type="catalytic activity">
    <reaction evidence="10">
        <text>glycerol + ATP = sn-glycerol 3-phosphate + ADP + H(+)</text>
        <dbReference type="Rhea" id="RHEA:21644"/>
        <dbReference type="ChEBI" id="CHEBI:15378"/>
        <dbReference type="ChEBI" id="CHEBI:17754"/>
        <dbReference type="ChEBI" id="CHEBI:30616"/>
        <dbReference type="ChEBI" id="CHEBI:57597"/>
        <dbReference type="ChEBI" id="CHEBI:456216"/>
        <dbReference type="EC" id="2.7.1.30"/>
    </reaction>
</comment>
<dbReference type="PROSITE" id="PS00933">
    <property type="entry name" value="FGGY_KINASES_1"/>
    <property type="match status" value="1"/>
</dbReference>
<evidence type="ECO:0000256" key="13">
    <source>
        <dbReference type="SAM" id="MobiDB-lite"/>
    </source>
</evidence>
<dbReference type="Proteomes" id="UP001075354">
    <property type="component" value="Chromosome 13"/>
</dbReference>
<evidence type="ECO:0000256" key="12">
    <source>
        <dbReference type="RuleBase" id="RU003733"/>
    </source>
</evidence>
<gene>
    <name evidence="16" type="ORF">ONE63_003022</name>
</gene>
<dbReference type="NCBIfam" id="TIGR01311">
    <property type="entry name" value="glycerol_kin"/>
    <property type="match status" value="1"/>
</dbReference>
<dbReference type="SUPFAM" id="SSF53067">
    <property type="entry name" value="Actin-like ATPase domain"/>
    <property type="match status" value="2"/>
</dbReference>
<evidence type="ECO:0000259" key="15">
    <source>
        <dbReference type="Pfam" id="PF02782"/>
    </source>
</evidence>
<feature type="region of interest" description="Disordered" evidence="13">
    <location>
        <begin position="17"/>
        <end position="97"/>
    </location>
</feature>
<evidence type="ECO:0000256" key="1">
    <source>
        <dbReference type="ARBA" id="ARBA00005190"/>
    </source>
</evidence>
<evidence type="ECO:0000256" key="2">
    <source>
        <dbReference type="ARBA" id="ARBA00009156"/>
    </source>
</evidence>
<dbReference type="NCBIfam" id="NF000756">
    <property type="entry name" value="PRK00047.1"/>
    <property type="match status" value="1"/>
</dbReference>
<dbReference type="GO" id="GO:0006071">
    <property type="term" value="P:glycerol metabolic process"/>
    <property type="evidence" value="ECO:0007669"/>
    <property type="project" value="UniProtKB-KW"/>
</dbReference>
<dbReference type="Gene3D" id="3.30.420.40">
    <property type="match status" value="2"/>
</dbReference>
<dbReference type="PANTHER" id="PTHR10196:SF40">
    <property type="entry name" value="GLYCEROL KINASE"/>
    <property type="match status" value="1"/>
</dbReference>
<evidence type="ECO:0000256" key="10">
    <source>
        <dbReference type="ARBA" id="ARBA00052101"/>
    </source>
</evidence>
<proteinExistence type="inferred from homology"/>
<dbReference type="AlphaFoldDB" id="A0AAV7XCL7"/>
<dbReference type="GO" id="GO:0006641">
    <property type="term" value="P:triglyceride metabolic process"/>
    <property type="evidence" value="ECO:0007669"/>
    <property type="project" value="TreeGrafter"/>
</dbReference>
<feature type="domain" description="Carbohydrate kinase FGGY C-terminal" evidence="15">
    <location>
        <begin position="403"/>
        <end position="590"/>
    </location>
</feature>
<keyword evidence="5" id="KW-0547">Nucleotide-binding</keyword>
<dbReference type="FunFam" id="3.30.420.40:FF:000108">
    <property type="entry name" value="Glycerol kinase, glycosomal"/>
    <property type="match status" value="1"/>
</dbReference>
<dbReference type="EC" id="2.7.1.30" evidence="3"/>
<dbReference type="InterPro" id="IPR018485">
    <property type="entry name" value="FGGY_C"/>
</dbReference>
<evidence type="ECO:0000256" key="6">
    <source>
        <dbReference type="ARBA" id="ARBA00022777"/>
    </source>
</evidence>
<comment type="caution">
    <text evidence="16">The sequence shown here is derived from an EMBL/GenBank/DDBJ whole genome shotgun (WGS) entry which is preliminary data.</text>
</comment>
<evidence type="ECO:0000256" key="8">
    <source>
        <dbReference type="ARBA" id="ARBA00022840"/>
    </source>
</evidence>
<dbReference type="InterPro" id="IPR042018">
    <property type="entry name" value="GK1-3_metazoan-type"/>
</dbReference>
<dbReference type="InterPro" id="IPR043129">
    <property type="entry name" value="ATPase_NBD"/>
</dbReference>
<dbReference type="PROSITE" id="PS00445">
    <property type="entry name" value="FGGY_KINASES_2"/>
    <property type="match status" value="1"/>
</dbReference>
<dbReference type="CDD" id="cd07792">
    <property type="entry name" value="ASKHA_NBD_FGGY_GK1-3-like"/>
    <property type="match status" value="1"/>
</dbReference>